<accession>A0A8J3KDL7</accession>
<evidence type="ECO:0000259" key="1">
    <source>
        <dbReference type="Pfam" id="PF01551"/>
    </source>
</evidence>
<dbReference type="Pfam" id="PF01551">
    <property type="entry name" value="Peptidase_M23"/>
    <property type="match status" value="1"/>
</dbReference>
<dbReference type="CDD" id="cd12797">
    <property type="entry name" value="M23_peptidase"/>
    <property type="match status" value="1"/>
</dbReference>
<dbReference type="Gene3D" id="2.70.70.10">
    <property type="entry name" value="Glucose Permease (Domain IIA)"/>
    <property type="match status" value="1"/>
</dbReference>
<dbReference type="EMBL" id="BONG01000127">
    <property type="protein sequence ID" value="GIF94848.1"/>
    <property type="molecule type" value="Genomic_DNA"/>
</dbReference>
<sequence>MHLDRTVTRYCHMLRRPSVEVGDDVITGQIIGLVGNSGHSSGPHLHLEAHSGQPAIEANALDPVGYFAARGVDLTQDTR</sequence>
<evidence type="ECO:0000313" key="2">
    <source>
        <dbReference type="EMBL" id="GIF94848.1"/>
    </source>
</evidence>
<gene>
    <name evidence="2" type="ORF">Cch02nite_82920</name>
</gene>
<dbReference type="SUPFAM" id="SSF51261">
    <property type="entry name" value="Duplicated hybrid motif"/>
    <property type="match status" value="1"/>
</dbReference>
<proteinExistence type="predicted"/>
<name>A0A8J3KDL7_9ACTN</name>
<dbReference type="PANTHER" id="PTHR21666">
    <property type="entry name" value="PEPTIDASE-RELATED"/>
    <property type="match status" value="1"/>
</dbReference>
<dbReference type="AlphaFoldDB" id="A0A8J3KDL7"/>
<evidence type="ECO:0000313" key="3">
    <source>
        <dbReference type="Proteomes" id="UP000619293"/>
    </source>
</evidence>
<feature type="domain" description="M23ase beta-sheet core" evidence="1">
    <location>
        <begin position="2"/>
        <end position="54"/>
    </location>
</feature>
<dbReference type="GO" id="GO:0004222">
    <property type="term" value="F:metalloendopeptidase activity"/>
    <property type="evidence" value="ECO:0007669"/>
    <property type="project" value="TreeGrafter"/>
</dbReference>
<comment type="caution">
    <text evidence="2">The sequence shown here is derived from an EMBL/GenBank/DDBJ whole genome shotgun (WGS) entry which is preliminary data.</text>
</comment>
<dbReference type="InterPro" id="IPR050570">
    <property type="entry name" value="Cell_wall_metabolism_enzyme"/>
</dbReference>
<dbReference type="Proteomes" id="UP000619293">
    <property type="component" value="Unassembled WGS sequence"/>
</dbReference>
<dbReference type="InterPro" id="IPR016047">
    <property type="entry name" value="M23ase_b-sheet_dom"/>
</dbReference>
<organism evidence="2 3">
    <name type="scientific">Catellatospora chokoriensis</name>
    <dbReference type="NCBI Taxonomy" id="310353"/>
    <lineage>
        <taxon>Bacteria</taxon>
        <taxon>Bacillati</taxon>
        <taxon>Actinomycetota</taxon>
        <taxon>Actinomycetes</taxon>
        <taxon>Micromonosporales</taxon>
        <taxon>Micromonosporaceae</taxon>
        <taxon>Catellatospora</taxon>
    </lineage>
</organism>
<dbReference type="PANTHER" id="PTHR21666:SF270">
    <property type="entry name" value="MUREIN HYDROLASE ACTIVATOR ENVC"/>
    <property type="match status" value="1"/>
</dbReference>
<protein>
    <recommendedName>
        <fullName evidence="1">M23ase beta-sheet core domain-containing protein</fullName>
    </recommendedName>
</protein>
<keyword evidence="3" id="KW-1185">Reference proteome</keyword>
<dbReference type="InterPro" id="IPR011055">
    <property type="entry name" value="Dup_hybrid_motif"/>
</dbReference>
<reference evidence="2 3" key="1">
    <citation type="submission" date="2021-01" db="EMBL/GenBank/DDBJ databases">
        <title>Whole genome shotgun sequence of Catellatospora chokoriensis NBRC 107358.</title>
        <authorList>
            <person name="Komaki H."/>
            <person name="Tamura T."/>
        </authorList>
    </citation>
    <scope>NUCLEOTIDE SEQUENCE [LARGE SCALE GENOMIC DNA]</scope>
    <source>
        <strain evidence="2 3">NBRC 107358</strain>
    </source>
</reference>